<dbReference type="EMBL" id="BPLR01011127">
    <property type="protein sequence ID" value="GIY44322.1"/>
    <property type="molecule type" value="Genomic_DNA"/>
</dbReference>
<name>A0AAV4THQ5_CAEEX</name>
<evidence type="ECO:0000313" key="2">
    <source>
        <dbReference type="Proteomes" id="UP001054945"/>
    </source>
</evidence>
<sequence length="313" mass="35466">MRIVDDNVFSYLNTINAIEEAIVEFFSEQKWLLIPRDLVFIFRAFEQSMLLLQRVCALIDTISVFAAPSTLDPLIPLAPLSLGSLGSGAAFAYEEGACAKKRALLIPYSWAVGGAITSTCCSSLEFYCSSRIITARRGVSFQNREVFYSDRLISRIGPFYLTGYKHNARFHGSYTCYNKLLTSFGGRNRSHFWGEGLKNDSKPHSNLFSPLIPRCHYLISSPPPQPLKLHAFKSRQEANYVPDIRYAIPGHQTKRLRKPSPCSLERETLFFELSQPTRSNLSMAPASTRQHQPCQQWQNLEVLKSIVCRVEEV</sequence>
<reference evidence="1 2" key="1">
    <citation type="submission" date="2021-06" db="EMBL/GenBank/DDBJ databases">
        <title>Caerostris extrusa draft genome.</title>
        <authorList>
            <person name="Kono N."/>
            <person name="Arakawa K."/>
        </authorList>
    </citation>
    <scope>NUCLEOTIDE SEQUENCE [LARGE SCALE GENOMIC DNA]</scope>
</reference>
<dbReference type="AlphaFoldDB" id="A0AAV4THQ5"/>
<evidence type="ECO:0000313" key="1">
    <source>
        <dbReference type="EMBL" id="GIY44322.1"/>
    </source>
</evidence>
<gene>
    <name evidence="1" type="ORF">CEXT_79881</name>
</gene>
<protein>
    <submittedName>
        <fullName evidence="1">Uncharacterized protein</fullName>
    </submittedName>
</protein>
<organism evidence="1 2">
    <name type="scientific">Caerostris extrusa</name>
    <name type="common">Bark spider</name>
    <name type="synonym">Caerostris bankana</name>
    <dbReference type="NCBI Taxonomy" id="172846"/>
    <lineage>
        <taxon>Eukaryota</taxon>
        <taxon>Metazoa</taxon>
        <taxon>Ecdysozoa</taxon>
        <taxon>Arthropoda</taxon>
        <taxon>Chelicerata</taxon>
        <taxon>Arachnida</taxon>
        <taxon>Araneae</taxon>
        <taxon>Araneomorphae</taxon>
        <taxon>Entelegynae</taxon>
        <taxon>Araneoidea</taxon>
        <taxon>Araneidae</taxon>
        <taxon>Caerostris</taxon>
    </lineage>
</organism>
<dbReference type="Proteomes" id="UP001054945">
    <property type="component" value="Unassembled WGS sequence"/>
</dbReference>
<comment type="caution">
    <text evidence="1">The sequence shown here is derived from an EMBL/GenBank/DDBJ whole genome shotgun (WGS) entry which is preliminary data.</text>
</comment>
<accession>A0AAV4THQ5</accession>
<keyword evidence="2" id="KW-1185">Reference proteome</keyword>
<proteinExistence type="predicted"/>